<name>A0A1H9BVB0_9GAMM</name>
<evidence type="ECO:0000313" key="2">
    <source>
        <dbReference type="Proteomes" id="UP000199233"/>
    </source>
</evidence>
<organism evidence="1 2">
    <name type="scientific">Solimonas aquatica</name>
    <dbReference type="NCBI Taxonomy" id="489703"/>
    <lineage>
        <taxon>Bacteria</taxon>
        <taxon>Pseudomonadati</taxon>
        <taxon>Pseudomonadota</taxon>
        <taxon>Gammaproteobacteria</taxon>
        <taxon>Nevskiales</taxon>
        <taxon>Nevskiaceae</taxon>
        <taxon>Solimonas</taxon>
    </lineage>
</organism>
<evidence type="ECO:0000313" key="1">
    <source>
        <dbReference type="EMBL" id="SEP92906.1"/>
    </source>
</evidence>
<accession>A0A1H9BVB0</accession>
<reference evidence="2" key="1">
    <citation type="submission" date="2016-10" db="EMBL/GenBank/DDBJ databases">
        <authorList>
            <person name="Varghese N."/>
            <person name="Submissions S."/>
        </authorList>
    </citation>
    <scope>NUCLEOTIDE SEQUENCE [LARGE SCALE GENOMIC DNA]</scope>
    <source>
        <strain evidence="2">DSM 25927</strain>
    </source>
</reference>
<keyword evidence="2" id="KW-1185">Reference proteome</keyword>
<dbReference type="AlphaFoldDB" id="A0A1H9BVB0"/>
<evidence type="ECO:0008006" key="3">
    <source>
        <dbReference type="Google" id="ProtNLM"/>
    </source>
</evidence>
<protein>
    <recommendedName>
        <fullName evidence="3">Methyltransferase, FkbM family</fullName>
    </recommendedName>
</protein>
<gene>
    <name evidence="1" type="ORF">SAMN04488038_102242</name>
</gene>
<dbReference type="STRING" id="489703.SAMN04488038_102242"/>
<dbReference type="Proteomes" id="UP000199233">
    <property type="component" value="Unassembled WGS sequence"/>
</dbReference>
<dbReference type="EMBL" id="FOFS01000002">
    <property type="protein sequence ID" value="SEP92906.1"/>
    <property type="molecule type" value="Genomic_DNA"/>
</dbReference>
<proteinExistence type="predicted"/>
<sequence length="265" mass="28476">MRISLPRFGVGYLEVLATTASIFAAQGRYAVMELGAGWGPVGVRAVLLARRMGLQTHATFVEPMSGNQQRLARHMAVNGLSEPVHRRVAAAIGCVDGLGWMKSKPADWLSAREIEAREVEVALALPAGAAPAWPGNEVSLRGGQNATCVPVMTLQTLLGTAPTVNFMHMRFAGSPAKIVAGAKALQEKVHFLLIPNLPDPELDQTSEALQELGLRPIMAIKRGCELVEGVFSLKMEHAFGFWANPALTSAATFDRIKADFAQLLK</sequence>